<dbReference type="InterPro" id="IPR029063">
    <property type="entry name" value="SAM-dependent_MTases_sf"/>
</dbReference>
<dbReference type="InterPro" id="IPR050210">
    <property type="entry name" value="tRNA_Adenine-N(6)_MTase"/>
</dbReference>
<accession>A0AAE3DGY7</accession>
<dbReference type="InterPro" id="IPR007848">
    <property type="entry name" value="Small_mtfrase_dom"/>
</dbReference>
<keyword evidence="3" id="KW-1185">Reference proteome</keyword>
<evidence type="ECO:0000313" key="2">
    <source>
        <dbReference type="EMBL" id="MCC2136790.1"/>
    </source>
</evidence>
<dbReference type="SUPFAM" id="SSF53335">
    <property type="entry name" value="S-adenosyl-L-methionine-dependent methyltransferases"/>
    <property type="match status" value="1"/>
</dbReference>
<dbReference type="EMBL" id="JAJEQC010000006">
    <property type="protein sequence ID" value="MCC2136790.1"/>
    <property type="molecule type" value="Genomic_DNA"/>
</dbReference>
<comment type="caution">
    <text evidence="2">The sequence shown here is derived from an EMBL/GenBank/DDBJ whole genome shotgun (WGS) entry which is preliminary data.</text>
</comment>
<dbReference type="GO" id="GO:0008168">
    <property type="term" value="F:methyltransferase activity"/>
    <property type="evidence" value="ECO:0007669"/>
    <property type="project" value="InterPro"/>
</dbReference>
<dbReference type="PANTHER" id="PTHR47739">
    <property type="entry name" value="TRNA1(VAL) (ADENINE(37)-N6)-METHYLTRANSFERASE"/>
    <property type="match status" value="1"/>
</dbReference>
<evidence type="ECO:0000313" key="3">
    <source>
        <dbReference type="Proteomes" id="UP001199424"/>
    </source>
</evidence>
<proteinExistence type="predicted"/>
<dbReference type="CDD" id="cd02440">
    <property type="entry name" value="AdoMet_MTases"/>
    <property type="match status" value="1"/>
</dbReference>
<feature type="domain" description="Methyltransferase small" evidence="1">
    <location>
        <begin position="27"/>
        <end position="122"/>
    </location>
</feature>
<dbReference type="Pfam" id="PF05175">
    <property type="entry name" value="MTS"/>
    <property type="match status" value="1"/>
</dbReference>
<organism evidence="2 3">
    <name type="scientific">Hominenteromicrobium mulieris</name>
    <dbReference type="NCBI Taxonomy" id="2885357"/>
    <lineage>
        <taxon>Bacteria</taxon>
        <taxon>Bacillati</taxon>
        <taxon>Bacillota</taxon>
        <taxon>Clostridia</taxon>
        <taxon>Eubacteriales</taxon>
        <taxon>Oscillospiraceae</taxon>
        <taxon>Hominenteromicrobium</taxon>
    </lineage>
</organism>
<dbReference type="Gene3D" id="3.40.50.150">
    <property type="entry name" value="Vaccinia Virus protein VP39"/>
    <property type="match status" value="1"/>
</dbReference>
<dbReference type="AlphaFoldDB" id="A0AAE3DGY7"/>
<dbReference type="Proteomes" id="UP001199424">
    <property type="component" value="Unassembled WGS sequence"/>
</dbReference>
<protein>
    <submittedName>
        <fullName evidence="2">tRNA1(Val) (Adenine(37)-N6)-methyltransferase</fullName>
    </submittedName>
</protein>
<reference evidence="2" key="1">
    <citation type="submission" date="2021-10" db="EMBL/GenBank/DDBJ databases">
        <title>Anaerobic single-cell dispensing facilitates the cultivation of human gut bacteria.</title>
        <authorList>
            <person name="Afrizal A."/>
        </authorList>
    </citation>
    <scope>NUCLEOTIDE SEQUENCE</scope>
    <source>
        <strain evidence="2">CLA-AA-H250</strain>
    </source>
</reference>
<dbReference type="RefSeq" id="WP_308449163.1">
    <property type="nucleotide sequence ID" value="NZ_JAJEQC010000006.1"/>
</dbReference>
<name>A0AAE3DGY7_9FIRM</name>
<sequence>MENLHWEPLAPACRVLVSREHTFNTDTILLAHFAAPKHKERCIDLGTGCGTISLLWQANYAPRHITAVELGEQAFSQALRSVSENGYEENIEVIRGDIREIKKIIPHPTLDLAACNPPYKAVGAGLRNPDERMENARHECTCTLEDVAKAGRDVLRFGGRFCLCQRPERLADAMNVFRSYGLEPKRLRLVQQRINTAPSLFLLEVRRGGKPGLSVLPTLIIEDENGGFSAEMLEIYGNYKFGHEGGRADGRK</sequence>
<gene>
    <name evidence="2" type="ORF">LKD31_07145</name>
</gene>
<dbReference type="PANTHER" id="PTHR47739:SF1">
    <property type="entry name" value="TRNA1(VAL) (ADENINE(37)-N6)-METHYLTRANSFERASE"/>
    <property type="match status" value="1"/>
</dbReference>
<evidence type="ECO:0000259" key="1">
    <source>
        <dbReference type="Pfam" id="PF05175"/>
    </source>
</evidence>